<name>A0AAV1CUH5_OLDCO</name>
<keyword evidence="1" id="KW-0812">Transmembrane</keyword>
<gene>
    <name evidence="2" type="ORF">OLC1_LOCUS9119</name>
</gene>
<dbReference type="EMBL" id="OX459120">
    <property type="protein sequence ID" value="CAI9099031.1"/>
    <property type="molecule type" value="Genomic_DNA"/>
</dbReference>
<evidence type="ECO:0000313" key="3">
    <source>
        <dbReference type="Proteomes" id="UP001161247"/>
    </source>
</evidence>
<dbReference type="PANTHER" id="PTHR36361">
    <property type="entry name" value="PROTEIN APEM9"/>
    <property type="match status" value="1"/>
</dbReference>
<accession>A0AAV1CUH5</accession>
<evidence type="ECO:0000313" key="2">
    <source>
        <dbReference type="EMBL" id="CAI9099031.1"/>
    </source>
</evidence>
<protein>
    <submittedName>
        <fullName evidence="2">OLC1v1035789C1</fullName>
    </submittedName>
</protein>
<reference evidence="2" key="1">
    <citation type="submission" date="2023-03" db="EMBL/GenBank/DDBJ databases">
        <authorList>
            <person name="Julca I."/>
        </authorList>
    </citation>
    <scope>NUCLEOTIDE SEQUENCE</scope>
</reference>
<proteinExistence type="predicted"/>
<keyword evidence="1" id="KW-0472">Membrane</keyword>
<feature type="transmembrane region" description="Helical" evidence="1">
    <location>
        <begin position="279"/>
        <end position="299"/>
    </location>
</feature>
<keyword evidence="3" id="KW-1185">Reference proteome</keyword>
<evidence type="ECO:0000256" key="1">
    <source>
        <dbReference type="SAM" id="Phobius"/>
    </source>
</evidence>
<dbReference type="GO" id="GO:0015919">
    <property type="term" value="P:peroxisomal membrane transport"/>
    <property type="evidence" value="ECO:0007669"/>
    <property type="project" value="InterPro"/>
</dbReference>
<sequence>MAFPAENLSTWEEIDRSESYLVSGMFEEASLLASSIIKDLIENHQTESVEDSDENRFDDMLESAAMVLVQSMKELGRTLHILKELELLFGSVTAVPVLVFITGTCLQISEGASSGADRYLEEFLGKWIYKDEGYYLLDETGMVNGKRVSKQLSLAVDKYLEIVDLYLITCLGAVTKKTDIAISWVEKAALPEEKRQELLRRLNSMSALNVSSSRASVPSSHVDDLGVESALKTSKNLESEYQVNKRNSVNETVLKLSRQQVPRFWWFRNITLKFGSHRLVISNGKVFMSCVVLLLCYYLRRKQASLQRVLKKQALSVKKAVLDLWQLAFSYQVNPLAAVQPLPAAPRGSR</sequence>
<organism evidence="2 3">
    <name type="scientific">Oldenlandia corymbosa var. corymbosa</name>
    <dbReference type="NCBI Taxonomy" id="529605"/>
    <lineage>
        <taxon>Eukaryota</taxon>
        <taxon>Viridiplantae</taxon>
        <taxon>Streptophyta</taxon>
        <taxon>Embryophyta</taxon>
        <taxon>Tracheophyta</taxon>
        <taxon>Spermatophyta</taxon>
        <taxon>Magnoliopsida</taxon>
        <taxon>eudicotyledons</taxon>
        <taxon>Gunneridae</taxon>
        <taxon>Pentapetalae</taxon>
        <taxon>asterids</taxon>
        <taxon>lamiids</taxon>
        <taxon>Gentianales</taxon>
        <taxon>Rubiaceae</taxon>
        <taxon>Rubioideae</taxon>
        <taxon>Spermacoceae</taxon>
        <taxon>Hedyotis-Oldenlandia complex</taxon>
        <taxon>Oldenlandia</taxon>
    </lineage>
</organism>
<dbReference type="InterPro" id="IPR034571">
    <property type="entry name" value="APEM9"/>
</dbReference>
<dbReference type="AlphaFoldDB" id="A0AAV1CUH5"/>
<keyword evidence="1" id="KW-1133">Transmembrane helix</keyword>
<dbReference type="Proteomes" id="UP001161247">
    <property type="component" value="Chromosome 3"/>
</dbReference>
<dbReference type="PANTHER" id="PTHR36361:SF1">
    <property type="entry name" value="PROTEIN APEM9"/>
    <property type="match status" value="1"/>
</dbReference>